<evidence type="ECO:0000256" key="3">
    <source>
        <dbReference type="ARBA" id="ARBA00022448"/>
    </source>
</evidence>
<evidence type="ECO:0000256" key="1">
    <source>
        <dbReference type="ARBA" id="ARBA00004651"/>
    </source>
</evidence>
<dbReference type="PANTHER" id="PTHR42893">
    <property type="entry name" value="PROTEIN DETOXIFICATION 44, CHLOROPLASTIC-RELATED"/>
    <property type="match status" value="1"/>
</dbReference>
<feature type="transmembrane region" description="Helical" evidence="8">
    <location>
        <begin position="50"/>
        <end position="75"/>
    </location>
</feature>
<evidence type="ECO:0000256" key="5">
    <source>
        <dbReference type="ARBA" id="ARBA00022692"/>
    </source>
</evidence>
<dbReference type="RefSeq" id="WP_377824938.1">
    <property type="nucleotide sequence ID" value="NZ_JBHSWJ010000002.1"/>
</dbReference>
<accession>A0ABW2AYY8</accession>
<sequence length="447" mass="45406">MDSPPATTVSARQIAALAVPAFLALIVEPLFLLADTAIVGHLGTVPLAGLGVASAALLTGVNVFIFLAYGTTALVARRMGAGQESEALAGGIDGIWLSIGLGAVTAIVVGGTAEPICRLFGASDATVDQAVIYLRISAIGIPGMLVILAATGVLRGLLDTRTPLVAATLGFGVNIALNYLLVYPVGLGIAGSAWGTVIAQTGMGLGLGAVVARQARARGARLTPHPAGVLTSAASGVPLLVRTLALRGALLLDTWLSAGISTVVLAANQVSMTVFSFMAFALDALAIAAQTMTGRALGAGDRSGARHLTRILTWWGVGLGAVLAVLLTATHTVLPRLFTDDPHLQQTLGAALLVLAALLPVCGIVFVLDGVLIGAGDGRALAWVQVLVLLGYAPVVIALRAHAGDLAALGDGTAMVIVWLAFGWFLVLRCVGLGLRARSDRWLVTGS</sequence>
<dbReference type="InterPro" id="IPR048279">
    <property type="entry name" value="MdtK-like"/>
</dbReference>
<dbReference type="InterPro" id="IPR002528">
    <property type="entry name" value="MATE_fam"/>
</dbReference>
<evidence type="ECO:0000313" key="9">
    <source>
        <dbReference type="EMBL" id="MFC6715665.1"/>
    </source>
</evidence>
<feature type="transmembrane region" description="Helical" evidence="8">
    <location>
        <begin position="380"/>
        <end position="401"/>
    </location>
</feature>
<dbReference type="CDD" id="cd13136">
    <property type="entry name" value="MATE_DinF_like"/>
    <property type="match status" value="1"/>
</dbReference>
<name>A0ABW2AYY8_9MICO</name>
<dbReference type="Proteomes" id="UP001596356">
    <property type="component" value="Unassembled WGS sequence"/>
</dbReference>
<feature type="transmembrane region" description="Helical" evidence="8">
    <location>
        <begin position="162"/>
        <end position="181"/>
    </location>
</feature>
<feature type="transmembrane region" description="Helical" evidence="8">
    <location>
        <begin position="193"/>
        <end position="212"/>
    </location>
</feature>
<dbReference type="PIRSF" id="PIRSF006603">
    <property type="entry name" value="DinF"/>
    <property type="match status" value="1"/>
</dbReference>
<evidence type="ECO:0000256" key="8">
    <source>
        <dbReference type="SAM" id="Phobius"/>
    </source>
</evidence>
<feature type="transmembrane region" description="Helical" evidence="8">
    <location>
        <begin position="273"/>
        <end position="291"/>
    </location>
</feature>
<keyword evidence="5 8" id="KW-0812">Transmembrane</keyword>
<comment type="similarity">
    <text evidence="2">Belongs to the multi antimicrobial extrusion (MATE) (TC 2.A.66.1) family.</text>
</comment>
<evidence type="ECO:0000256" key="7">
    <source>
        <dbReference type="ARBA" id="ARBA00023136"/>
    </source>
</evidence>
<protein>
    <submittedName>
        <fullName evidence="9">MATE family efflux transporter</fullName>
    </submittedName>
</protein>
<feature type="transmembrane region" description="Helical" evidence="8">
    <location>
        <begin position="346"/>
        <end position="368"/>
    </location>
</feature>
<dbReference type="EMBL" id="JBHSWJ010000002">
    <property type="protein sequence ID" value="MFC6715665.1"/>
    <property type="molecule type" value="Genomic_DNA"/>
</dbReference>
<comment type="subcellular location">
    <subcellularLocation>
        <location evidence="1">Cell membrane</location>
        <topology evidence="1">Multi-pass membrane protein</topology>
    </subcellularLocation>
</comment>
<proteinExistence type="inferred from homology"/>
<evidence type="ECO:0000256" key="6">
    <source>
        <dbReference type="ARBA" id="ARBA00022989"/>
    </source>
</evidence>
<feature type="transmembrane region" description="Helical" evidence="8">
    <location>
        <begin position="312"/>
        <end position="334"/>
    </location>
</feature>
<dbReference type="Pfam" id="PF01554">
    <property type="entry name" value="MatE"/>
    <property type="match status" value="2"/>
</dbReference>
<feature type="transmembrane region" description="Helical" evidence="8">
    <location>
        <begin position="87"/>
        <end position="110"/>
    </location>
</feature>
<dbReference type="NCBIfam" id="TIGR00797">
    <property type="entry name" value="matE"/>
    <property type="match status" value="1"/>
</dbReference>
<evidence type="ECO:0000256" key="2">
    <source>
        <dbReference type="ARBA" id="ARBA00010199"/>
    </source>
</evidence>
<reference evidence="10" key="1">
    <citation type="journal article" date="2019" name="Int. J. Syst. Evol. Microbiol.">
        <title>The Global Catalogue of Microorganisms (GCM) 10K type strain sequencing project: providing services to taxonomists for standard genome sequencing and annotation.</title>
        <authorList>
            <consortium name="The Broad Institute Genomics Platform"/>
            <consortium name="The Broad Institute Genome Sequencing Center for Infectious Disease"/>
            <person name="Wu L."/>
            <person name="Ma J."/>
        </authorList>
    </citation>
    <scope>NUCLEOTIDE SEQUENCE [LARGE SCALE GENOMIC DNA]</scope>
    <source>
        <strain evidence="10">NBRC 106593</strain>
    </source>
</reference>
<keyword evidence="4" id="KW-1003">Cell membrane</keyword>
<gene>
    <name evidence="9" type="ORF">ACFQBT_18285</name>
</gene>
<comment type="caution">
    <text evidence="9">The sequence shown here is derived from an EMBL/GenBank/DDBJ whole genome shotgun (WGS) entry which is preliminary data.</text>
</comment>
<keyword evidence="3" id="KW-0813">Transport</keyword>
<evidence type="ECO:0000313" key="10">
    <source>
        <dbReference type="Proteomes" id="UP001596356"/>
    </source>
</evidence>
<feature type="transmembrane region" description="Helical" evidence="8">
    <location>
        <begin position="249"/>
        <end position="267"/>
    </location>
</feature>
<keyword evidence="6 8" id="KW-1133">Transmembrane helix</keyword>
<dbReference type="InterPro" id="IPR044644">
    <property type="entry name" value="DinF-like"/>
</dbReference>
<keyword evidence="7 8" id="KW-0472">Membrane</keyword>
<feature type="transmembrane region" description="Helical" evidence="8">
    <location>
        <begin position="130"/>
        <end position="150"/>
    </location>
</feature>
<organism evidence="9 10">
    <name type="scientific">Branchiibius cervicis</name>
    <dbReference type="NCBI Taxonomy" id="908252"/>
    <lineage>
        <taxon>Bacteria</taxon>
        <taxon>Bacillati</taxon>
        <taxon>Actinomycetota</taxon>
        <taxon>Actinomycetes</taxon>
        <taxon>Micrococcales</taxon>
        <taxon>Dermacoccaceae</taxon>
        <taxon>Branchiibius</taxon>
    </lineage>
</organism>
<dbReference type="PANTHER" id="PTHR42893:SF46">
    <property type="entry name" value="PROTEIN DETOXIFICATION 44, CHLOROPLASTIC"/>
    <property type="match status" value="1"/>
</dbReference>
<evidence type="ECO:0000256" key="4">
    <source>
        <dbReference type="ARBA" id="ARBA00022475"/>
    </source>
</evidence>
<keyword evidence="10" id="KW-1185">Reference proteome</keyword>
<feature type="transmembrane region" description="Helical" evidence="8">
    <location>
        <begin position="413"/>
        <end position="435"/>
    </location>
</feature>